<dbReference type="Proteomes" id="UP000198520">
    <property type="component" value="Unassembled WGS sequence"/>
</dbReference>
<dbReference type="CDD" id="cd06577">
    <property type="entry name" value="PASTA_pknB"/>
    <property type="match status" value="1"/>
</dbReference>
<keyword evidence="7" id="KW-0378">Hydrolase</keyword>
<evidence type="ECO:0000256" key="8">
    <source>
        <dbReference type="ARBA" id="ARBA00022960"/>
    </source>
</evidence>
<keyword evidence="5" id="KW-0328">Glycosyltransferase</keyword>
<organism evidence="16 17">
    <name type="scientific">Flavimobilis marinus</name>
    <dbReference type="NCBI Taxonomy" id="285351"/>
    <lineage>
        <taxon>Bacteria</taxon>
        <taxon>Bacillati</taxon>
        <taxon>Actinomycetota</taxon>
        <taxon>Actinomycetes</taxon>
        <taxon>Micrococcales</taxon>
        <taxon>Jonesiaceae</taxon>
        <taxon>Flavimobilis</taxon>
    </lineage>
</organism>
<evidence type="ECO:0000256" key="7">
    <source>
        <dbReference type="ARBA" id="ARBA00022801"/>
    </source>
</evidence>
<dbReference type="GO" id="GO:0009252">
    <property type="term" value="P:peptidoglycan biosynthetic process"/>
    <property type="evidence" value="ECO:0007669"/>
    <property type="project" value="UniProtKB-KW"/>
</dbReference>
<keyword evidence="6" id="KW-0808">Transferase</keyword>
<dbReference type="InterPro" id="IPR001264">
    <property type="entry name" value="Glyco_trans_51"/>
</dbReference>
<dbReference type="Pfam" id="PF00912">
    <property type="entry name" value="Transgly"/>
    <property type="match status" value="1"/>
</dbReference>
<dbReference type="Pfam" id="PF03793">
    <property type="entry name" value="PASTA"/>
    <property type="match status" value="1"/>
</dbReference>
<dbReference type="OrthoDB" id="9766909at2"/>
<evidence type="ECO:0000256" key="6">
    <source>
        <dbReference type="ARBA" id="ARBA00022679"/>
    </source>
</evidence>
<dbReference type="SUPFAM" id="SSF53955">
    <property type="entry name" value="Lysozyme-like"/>
    <property type="match status" value="1"/>
</dbReference>
<keyword evidence="9" id="KW-0573">Peptidoglycan synthesis</keyword>
<dbReference type="Pfam" id="PF00905">
    <property type="entry name" value="Transpeptidase"/>
    <property type="match status" value="1"/>
</dbReference>
<dbReference type="PANTHER" id="PTHR32282">
    <property type="entry name" value="BINDING PROTEIN TRANSPEPTIDASE, PUTATIVE-RELATED"/>
    <property type="match status" value="1"/>
</dbReference>
<evidence type="ECO:0000256" key="11">
    <source>
        <dbReference type="ARBA" id="ARBA00023316"/>
    </source>
</evidence>
<name>A0A1I2CL62_9MICO</name>
<dbReference type="Gene3D" id="1.10.3810.10">
    <property type="entry name" value="Biosynthetic peptidoglycan transglycosylase-like"/>
    <property type="match status" value="1"/>
</dbReference>
<evidence type="ECO:0000259" key="15">
    <source>
        <dbReference type="PROSITE" id="PS51178"/>
    </source>
</evidence>
<dbReference type="STRING" id="285351.SAMN04488035_0174"/>
<dbReference type="GO" id="GO:0008658">
    <property type="term" value="F:penicillin binding"/>
    <property type="evidence" value="ECO:0007669"/>
    <property type="project" value="InterPro"/>
</dbReference>
<keyword evidence="10" id="KW-0511">Multifunctional enzyme</keyword>
<dbReference type="InterPro" id="IPR001460">
    <property type="entry name" value="PCN-bd_Tpept"/>
</dbReference>
<dbReference type="Gene3D" id="3.40.710.10">
    <property type="entry name" value="DD-peptidase/beta-lactamase superfamily"/>
    <property type="match status" value="1"/>
</dbReference>
<comment type="similarity">
    <text evidence="2">In the N-terminal section; belongs to the glycosyltransferase 51 family.</text>
</comment>
<dbReference type="InterPro" id="IPR050396">
    <property type="entry name" value="Glycosyltr_51/Transpeptidase"/>
</dbReference>
<evidence type="ECO:0000313" key="16">
    <source>
        <dbReference type="EMBL" id="SFE69067.1"/>
    </source>
</evidence>
<feature type="domain" description="PASTA" evidence="15">
    <location>
        <begin position="709"/>
        <end position="774"/>
    </location>
</feature>
<dbReference type="PROSITE" id="PS51178">
    <property type="entry name" value="PASTA"/>
    <property type="match status" value="1"/>
</dbReference>
<keyword evidence="4" id="KW-0645">Protease</keyword>
<dbReference type="GO" id="GO:0006508">
    <property type="term" value="P:proteolysis"/>
    <property type="evidence" value="ECO:0007669"/>
    <property type="project" value="UniProtKB-KW"/>
</dbReference>
<evidence type="ECO:0000256" key="10">
    <source>
        <dbReference type="ARBA" id="ARBA00023268"/>
    </source>
</evidence>
<reference evidence="17" key="1">
    <citation type="submission" date="2016-10" db="EMBL/GenBank/DDBJ databases">
        <authorList>
            <person name="Varghese N."/>
            <person name="Submissions S."/>
        </authorList>
    </citation>
    <scope>NUCLEOTIDE SEQUENCE [LARGE SCALE GENOMIC DNA]</scope>
    <source>
        <strain evidence="17">DSM 19083</strain>
    </source>
</reference>
<keyword evidence="8" id="KW-0133">Cell shape</keyword>
<evidence type="ECO:0000256" key="13">
    <source>
        <dbReference type="ARBA" id="ARBA00049902"/>
    </source>
</evidence>
<gene>
    <name evidence="16" type="ORF">SAMN04488035_0174</name>
</gene>
<evidence type="ECO:0000256" key="4">
    <source>
        <dbReference type="ARBA" id="ARBA00022670"/>
    </source>
</evidence>
<dbReference type="SUPFAM" id="SSF56601">
    <property type="entry name" value="beta-lactamase/transpeptidase-like"/>
    <property type="match status" value="1"/>
</dbReference>
<feature type="compositionally biased region" description="Basic residues" evidence="14">
    <location>
        <begin position="795"/>
        <end position="806"/>
    </location>
</feature>
<evidence type="ECO:0000256" key="1">
    <source>
        <dbReference type="ARBA" id="ARBA00007090"/>
    </source>
</evidence>
<comment type="catalytic activity">
    <reaction evidence="12">
        <text>Preferential cleavage: (Ac)2-L-Lys-D-Ala-|-D-Ala. Also transpeptidation of peptidyl-alanyl moieties that are N-acyl substituents of D-alanine.</text>
        <dbReference type="EC" id="3.4.16.4"/>
    </reaction>
</comment>
<evidence type="ECO:0000256" key="3">
    <source>
        <dbReference type="ARBA" id="ARBA00022645"/>
    </source>
</evidence>
<dbReference type="PANTHER" id="PTHR32282:SF33">
    <property type="entry name" value="PEPTIDOGLYCAN GLYCOSYLTRANSFERASE"/>
    <property type="match status" value="1"/>
</dbReference>
<dbReference type="InterPro" id="IPR023346">
    <property type="entry name" value="Lysozyme-like_dom_sf"/>
</dbReference>
<dbReference type="FunFam" id="1.10.3810.10:FF:000001">
    <property type="entry name" value="Penicillin-binding protein 1A"/>
    <property type="match status" value="1"/>
</dbReference>
<evidence type="ECO:0000256" key="12">
    <source>
        <dbReference type="ARBA" id="ARBA00034000"/>
    </source>
</evidence>
<dbReference type="GO" id="GO:0008955">
    <property type="term" value="F:peptidoglycan glycosyltransferase activity"/>
    <property type="evidence" value="ECO:0007669"/>
    <property type="project" value="UniProtKB-EC"/>
</dbReference>
<dbReference type="InterPro" id="IPR005543">
    <property type="entry name" value="PASTA_dom"/>
</dbReference>
<dbReference type="GO" id="GO:0030288">
    <property type="term" value="C:outer membrane-bounded periplasmic space"/>
    <property type="evidence" value="ECO:0007669"/>
    <property type="project" value="TreeGrafter"/>
</dbReference>
<dbReference type="InterPro" id="IPR036950">
    <property type="entry name" value="PBP_transglycosylase"/>
</dbReference>
<keyword evidence="17" id="KW-1185">Reference proteome</keyword>
<protein>
    <submittedName>
        <fullName evidence="16">Membrane carboxypeptidase (Penicillin-binding protein)</fullName>
    </submittedName>
</protein>
<comment type="similarity">
    <text evidence="1">In the C-terminal section; belongs to the transpeptidase family.</text>
</comment>
<dbReference type="GO" id="GO:0008360">
    <property type="term" value="P:regulation of cell shape"/>
    <property type="evidence" value="ECO:0007669"/>
    <property type="project" value="UniProtKB-KW"/>
</dbReference>
<evidence type="ECO:0000313" key="17">
    <source>
        <dbReference type="Proteomes" id="UP000198520"/>
    </source>
</evidence>
<proteinExistence type="inferred from homology"/>
<dbReference type="AlphaFoldDB" id="A0A1I2CL62"/>
<dbReference type="GO" id="GO:0009002">
    <property type="term" value="F:serine-type D-Ala-D-Ala carboxypeptidase activity"/>
    <property type="evidence" value="ECO:0007669"/>
    <property type="project" value="UniProtKB-EC"/>
</dbReference>
<dbReference type="GO" id="GO:0071555">
    <property type="term" value="P:cell wall organization"/>
    <property type="evidence" value="ECO:0007669"/>
    <property type="project" value="UniProtKB-KW"/>
</dbReference>
<evidence type="ECO:0000256" key="9">
    <source>
        <dbReference type="ARBA" id="ARBA00022984"/>
    </source>
</evidence>
<dbReference type="RefSeq" id="WP_093374226.1">
    <property type="nucleotide sequence ID" value="NZ_BNAN01000001.1"/>
</dbReference>
<evidence type="ECO:0000256" key="5">
    <source>
        <dbReference type="ARBA" id="ARBA00022676"/>
    </source>
</evidence>
<keyword evidence="3 16" id="KW-0121">Carboxypeptidase</keyword>
<evidence type="ECO:0000256" key="2">
    <source>
        <dbReference type="ARBA" id="ARBA00007739"/>
    </source>
</evidence>
<accession>A0A1I2CL62</accession>
<feature type="region of interest" description="Disordered" evidence="14">
    <location>
        <begin position="769"/>
        <end position="806"/>
    </location>
</feature>
<dbReference type="EMBL" id="FONZ01000001">
    <property type="protein sequence ID" value="SFE69067.1"/>
    <property type="molecule type" value="Genomic_DNA"/>
</dbReference>
<dbReference type="Gene3D" id="3.30.10.20">
    <property type="match status" value="1"/>
</dbReference>
<keyword evidence="11" id="KW-0961">Cell wall biogenesis/degradation</keyword>
<comment type="catalytic activity">
    <reaction evidence="13">
        <text>[GlcNAc-(1-&gt;4)-Mur2Ac(oyl-L-Ala-gamma-D-Glu-L-Lys-D-Ala-D-Ala)](n)-di-trans,octa-cis-undecaprenyl diphosphate + beta-D-GlcNAc-(1-&gt;4)-Mur2Ac(oyl-L-Ala-gamma-D-Glu-L-Lys-D-Ala-D-Ala)-di-trans,octa-cis-undecaprenyl diphosphate = [GlcNAc-(1-&gt;4)-Mur2Ac(oyl-L-Ala-gamma-D-Glu-L-Lys-D-Ala-D-Ala)](n+1)-di-trans,octa-cis-undecaprenyl diphosphate + di-trans,octa-cis-undecaprenyl diphosphate + H(+)</text>
        <dbReference type="Rhea" id="RHEA:23708"/>
        <dbReference type="Rhea" id="RHEA-COMP:9602"/>
        <dbReference type="Rhea" id="RHEA-COMP:9603"/>
        <dbReference type="ChEBI" id="CHEBI:15378"/>
        <dbReference type="ChEBI" id="CHEBI:58405"/>
        <dbReference type="ChEBI" id="CHEBI:60033"/>
        <dbReference type="ChEBI" id="CHEBI:78435"/>
        <dbReference type="EC" id="2.4.99.28"/>
    </reaction>
</comment>
<dbReference type="InterPro" id="IPR012338">
    <property type="entry name" value="Beta-lactam/transpept-like"/>
</dbReference>
<dbReference type="SMART" id="SM00740">
    <property type="entry name" value="PASTA"/>
    <property type="match status" value="1"/>
</dbReference>
<evidence type="ECO:0000256" key="14">
    <source>
        <dbReference type="SAM" id="MobiDB-lite"/>
    </source>
</evidence>
<sequence>MARTARASGRQVNAVQAVAMLLTFVLLAVVGGLLTAGLVLPAAAGVSAMTSGTTQIFEDLPDELEPGPLSQQSRIYDRDNKLLATFYAENRIVVGLDEISMNLQNAVVATEDKRFYAHGGVDMEGMARAALINMATKKTQGASTLTQQYVKNVLIEQAVRDGDPLGQLEASEDTMERKLREAKLAIALEKKMSKLEILERYLNIAQFGTQVYGAESASRYYFNKSAKDLSIVEAATIAGITKAPGKYDPTTYPENTTARRNIVLKLMYEEGYISKEEHDAARTTPIEDTLQITPTENSCAAASYSAYFCDYVTKVIISDPIFGETEAERKDLLYRGGLDIYTTLDSKLQREAYIQARDTVPLKDPTGIADAIVSVVPGTGEIRVMAQNRKYVARADEQGKGKTSINFSTDQVHGGSQGFPAGSTFKPFVLAEWIKSGRSLTESVSANKRKWQGDDWDEWTASCIENFSQGRGDWEPGNSDGFGTGQKTVLQATASSINTAYISMLSQLDLCKVGETAEEIGFRPSRIADEGKVTIEPSMVLGVQNTSPLAMAAAYATFASGGTYCDPVAITRVTDANGADLGVPSANCRTVLESDVASGVNHALEGVLTKGGASGSKLAGGRVAAGKTGTSQLNQHTWFIGYTPQLSTATWIGHPDRNVSMQRITINGTYRPIVYGSTLAAPMWKRFMDYALADEPNEKFPDVAKDVLEGEKVTVPALWGVSVAEAEEILEEAGFRPTVRSGAVNANSPAGRVAYTYPAGTAPRGSQITIYVSNGQPPTAPSDGDSDDNKDDKKDKKKKKNRGSDD</sequence>